<evidence type="ECO:0000313" key="3">
    <source>
        <dbReference type="EMBL" id="RZB67120.1"/>
    </source>
</evidence>
<dbReference type="SMART" id="SM00579">
    <property type="entry name" value="FBD"/>
    <property type="match status" value="1"/>
</dbReference>
<dbReference type="InterPro" id="IPR036047">
    <property type="entry name" value="F-box-like_dom_sf"/>
</dbReference>
<dbReference type="SUPFAM" id="SSF52047">
    <property type="entry name" value="RNI-like"/>
    <property type="match status" value="1"/>
</dbReference>
<dbReference type="InterPro" id="IPR006566">
    <property type="entry name" value="FBD"/>
</dbReference>
<dbReference type="Gene3D" id="3.80.10.10">
    <property type="entry name" value="Ribonuclease Inhibitor"/>
    <property type="match status" value="1"/>
</dbReference>
<dbReference type="AlphaFoldDB" id="A0A445H0I0"/>
<dbReference type="CDD" id="cd22160">
    <property type="entry name" value="F-box_AtFBL13-like"/>
    <property type="match status" value="1"/>
</dbReference>
<dbReference type="Proteomes" id="UP000289340">
    <property type="component" value="Chromosome 14"/>
</dbReference>
<dbReference type="Gramene" id="XM_028345230.1">
    <property type="protein sequence ID" value="XP_028201031.1"/>
    <property type="gene ID" value="LOC114385210"/>
</dbReference>
<dbReference type="PANTHER" id="PTHR34145:SF28">
    <property type="entry name" value="F-BOX DOMAIN-CONTAINING PROTEIN"/>
    <property type="match status" value="1"/>
</dbReference>
<protein>
    <submittedName>
        <fullName evidence="3">Putative F-box/LRR-repeat protein</fullName>
    </submittedName>
</protein>
<evidence type="ECO:0000313" key="4">
    <source>
        <dbReference type="Proteomes" id="UP000289340"/>
    </source>
</evidence>
<dbReference type="Gene3D" id="1.20.1280.50">
    <property type="match status" value="1"/>
</dbReference>
<proteinExistence type="predicted"/>
<organism evidence="3 4">
    <name type="scientific">Glycine soja</name>
    <name type="common">Wild soybean</name>
    <dbReference type="NCBI Taxonomy" id="3848"/>
    <lineage>
        <taxon>Eukaryota</taxon>
        <taxon>Viridiplantae</taxon>
        <taxon>Streptophyta</taxon>
        <taxon>Embryophyta</taxon>
        <taxon>Tracheophyta</taxon>
        <taxon>Spermatophyta</taxon>
        <taxon>Magnoliopsida</taxon>
        <taxon>eudicotyledons</taxon>
        <taxon>Gunneridae</taxon>
        <taxon>Pentapetalae</taxon>
        <taxon>rosids</taxon>
        <taxon>fabids</taxon>
        <taxon>Fabales</taxon>
        <taxon>Fabaceae</taxon>
        <taxon>Papilionoideae</taxon>
        <taxon>50 kb inversion clade</taxon>
        <taxon>NPAAA clade</taxon>
        <taxon>indigoferoid/millettioid clade</taxon>
        <taxon>Phaseoleae</taxon>
        <taxon>Glycine</taxon>
        <taxon>Glycine subgen. Soja</taxon>
    </lineage>
</organism>
<name>A0A445H0I0_GLYSO</name>
<dbReference type="InterPro" id="IPR053781">
    <property type="entry name" value="F-box_AtFBL13-like"/>
</dbReference>
<feature type="signal peptide" evidence="1">
    <location>
        <begin position="1"/>
        <end position="23"/>
    </location>
</feature>
<dbReference type="Pfam" id="PF00646">
    <property type="entry name" value="F-box"/>
    <property type="match status" value="1"/>
</dbReference>
<evidence type="ECO:0000256" key="1">
    <source>
        <dbReference type="SAM" id="SignalP"/>
    </source>
</evidence>
<feature type="domain" description="F-box" evidence="2">
    <location>
        <begin position="1"/>
        <end position="50"/>
    </location>
</feature>
<dbReference type="InterPro" id="IPR053772">
    <property type="entry name" value="At1g61320/At1g61330-like"/>
</dbReference>
<sequence length="463" mass="53400">MSINSLPIELLITIVSLLPFKEAVRTSVLSKKWLELNVCKFTKNIEFDELFFVKPDQPNETREIQRRTFLDFINLWIENYKGTLVEKFSFRLSNPRNGGEIIDQCVAFATECEVKELELDFADPNWNENNIYYGNYEEALFKLPARVYQHGSLESLKLYSCSFVETEVLNFHALKEVSLGWMEVRLSAIKALLSNCNMLESLSFKRCWNSDKFDLGEEEHTGLRKLVLDKCRFEFDVFKVNAPDLKIFQYCGLMNFFITEIHSPAMEEANIDFSPEYGFEGLGHPLYNLVENLFIVRVLTVCSFVLQVIPTGPELLGFQSGMLVQHLILKTALHKNEFLGITFFLNSCTMLECLTIDLCSEKDLFDYEAPFVFNRKRFWSDNVGVYESLSLSLEVVEINGFSGTENELLVLMYFIANGDMLKRISINMLEDDSGRTMEPQIRENAEFLLTVPRASTNLEISIC</sequence>
<comment type="caution">
    <text evidence="3">The sequence shown here is derived from an EMBL/GenBank/DDBJ whole genome shotgun (WGS) entry which is preliminary data.</text>
</comment>
<dbReference type="InterPro" id="IPR032675">
    <property type="entry name" value="LRR_dom_sf"/>
</dbReference>
<dbReference type="PANTHER" id="PTHR34145">
    <property type="entry name" value="OS02G0105600 PROTEIN"/>
    <property type="match status" value="1"/>
</dbReference>
<accession>A0A445H0I0</accession>
<keyword evidence="4" id="KW-1185">Reference proteome</keyword>
<dbReference type="EMBL" id="QZWG01000014">
    <property type="protein sequence ID" value="RZB67120.1"/>
    <property type="molecule type" value="Genomic_DNA"/>
</dbReference>
<evidence type="ECO:0000259" key="2">
    <source>
        <dbReference type="PROSITE" id="PS50181"/>
    </source>
</evidence>
<gene>
    <name evidence="3" type="ORF">D0Y65_037485</name>
</gene>
<feature type="chain" id="PRO_5019420783" evidence="1">
    <location>
        <begin position="24"/>
        <end position="463"/>
    </location>
</feature>
<dbReference type="SUPFAM" id="SSF81383">
    <property type="entry name" value="F-box domain"/>
    <property type="match status" value="1"/>
</dbReference>
<reference evidence="3 4" key="1">
    <citation type="submission" date="2018-09" db="EMBL/GenBank/DDBJ databases">
        <title>A high-quality reference genome of wild soybean provides a powerful tool to mine soybean genomes.</title>
        <authorList>
            <person name="Xie M."/>
            <person name="Chung C.Y.L."/>
            <person name="Li M.-W."/>
            <person name="Wong F.-L."/>
            <person name="Chan T.-F."/>
            <person name="Lam H.-M."/>
        </authorList>
    </citation>
    <scope>NUCLEOTIDE SEQUENCE [LARGE SCALE GENOMIC DNA]</scope>
    <source>
        <strain evidence="4">cv. W05</strain>
        <tissue evidence="3">Hypocotyl of etiolated seedlings</tissue>
    </source>
</reference>
<dbReference type="Pfam" id="PF23622">
    <property type="entry name" value="LRR_At1g61320_AtMIF1"/>
    <property type="match status" value="1"/>
</dbReference>
<dbReference type="PROSITE" id="PS50181">
    <property type="entry name" value="FBOX"/>
    <property type="match status" value="1"/>
</dbReference>
<dbReference type="InterPro" id="IPR055357">
    <property type="entry name" value="LRR_At1g61320_AtMIF1"/>
</dbReference>
<keyword evidence="1" id="KW-0732">Signal</keyword>
<dbReference type="InterPro" id="IPR001810">
    <property type="entry name" value="F-box_dom"/>
</dbReference>